<sequence length="255" mass="28845">MRRVLILLLLSFPFCVAQAQSSGRPETFGGSLPDRWLLGAEVYLWGASVGGESRSGDNIDIGFDELVKDLEMGFMGTLAASRNEWTVFADMIYLNVSDDIRQTVRFRGDLFRVGADIDLEGFVSTLGGAYRFYQSDRTRLNLTLGARYLDLDVDVTGRVDRFGRFRISRSGSVWDGIIGLRGKTDLDDRWYLTYYADVGGGDSDSTWQALAAVSYRCYRYDIVGGYRYLKWNFDRSPYFDDLDLSGFFAGVKFSF</sequence>
<comment type="caution">
    <text evidence="2">The sequence shown here is derived from an EMBL/GenBank/DDBJ whole genome shotgun (WGS) entry which is preliminary data.</text>
</comment>
<organism evidence="2 3">
    <name type="scientific">Microbulbifer salipaludis</name>
    <dbReference type="NCBI Taxonomy" id="187980"/>
    <lineage>
        <taxon>Bacteria</taxon>
        <taxon>Pseudomonadati</taxon>
        <taxon>Pseudomonadota</taxon>
        <taxon>Gammaproteobacteria</taxon>
        <taxon>Cellvibrionales</taxon>
        <taxon>Microbulbiferaceae</taxon>
        <taxon>Microbulbifer</taxon>
    </lineage>
</organism>
<keyword evidence="1" id="KW-0732">Signal</keyword>
<dbReference type="EMBL" id="JAEKJR010000001">
    <property type="protein sequence ID" value="MBN8430290.1"/>
    <property type="molecule type" value="Genomic_DNA"/>
</dbReference>
<reference evidence="2 3" key="1">
    <citation type="submission" date="2020-12" db="EMBL/GenBank/DDBJ databases">
        <title>Oil enriched cultivation method for isolating marine PHA-producing bacteria.</title>
        <authorList>
            <person name="Zheng W."/>
            <person name="Yu S."/>
            <person name="Huang Y."/>
        </authorList>
    </citation>
    <scope>NUCLEOTIDE SEQUENCE [LARGE SCALE GENOMIC DNA]</scope>
    <source>
        <strain evidence="2 3">SN0-2</strain>
    </source>
</reference>
<gene>
    <name evidence="2" type="ORF">JF535_05410</name>
</gene>
<feature type="chain" id="PRO_5045558947" description="Outer membrane protein beta-barrel domain-containing protein" evidence="1">
    <location>
        <begin position="20"/>
        <end position="255"/>
    </location>
</feature>
<dbReference type="Proteomes" id="UP000664293">
    <property type="component" value="Unassembled WGS sequence"/>
</dbReference>
<evidence type="ECO:0000313" key="3">
    <source>
        <dbReference type="Proteomes" id="UP000664293"/>
    </source>
</evidence>
<evidence type="ECO:0000313" key="2">
    <source>
        <dbReference type="EMBL" id="MBN8430290.1"/>
    </source>
</evidence>
<dbReference type="RefSeq" id="WP_206999909.1">
    <property type="nucleotide sequence ID" value="NZ_JAEKJR010000001.1"/>
</dbReference>
<protein>
    <recommendedName>
        <fullName evidence="4">Outer membrane protein beta-barrel domain-containing protein</fullName>
    </recommendedName>
</protein>
<evidence type="ECO:0008006" key="4">
    <source>
        <dbReference type="Google" id="ProtNLM"/>
    </source>
</evidence>
<evidence type="ECO:0000256" key="1">
    <source>
        <dbReference type="SAM" id="SignalP"/>
    </source>
</evidence>
<name>A0ABS3E4R1_9GAMM</name>
<feature type="signal peptide" evidence="1">
    <location>
        <begin position="1"/>
        <end position="19"/>
    </location>
</feature>
<accession>A0ABS3E4R1</accession>
<keyword evidence="3" id="KW-1185">Reference proteome</keyword>
<proteinExistence type="predicted"/>